<evidence type="ECO:0000313" key="3">
    <source>
        <dbReference type="Proteomes" id="UP000030856"/>
    </source>
</evidence>
<evidence type="ECO:0000313" key="4">
    <source>
        <dbReference type="Proteomes" id="UP000190962"/>
    </source>
</evidence>
<dbReference type="AlphaFoldDB" id="A0A0B0HCN2"/>
<reference evidence="1 3" key="1">
    <citation type="journal article" date="2014" name="BMC Genomics">
        <title>The genome of the intracellular bacterium of the coastal bivalve, Solemya velum: a blueprint for thriving in and out of symbiosis.</title>
        <authorList>
            <person name="Dmytrenko O."/>
            <person name="Russell S.L."/>
            <person name="Loo W.T."/>
            <person name="Fontanez K.M."/>
            <person name="Liao L."/>
            <person name="Roeselers G."/>
            <person name="Sharma R."/>
            <person name="Stewart F.J."/>
            <person name="Newton I.L."/>
            <person name="Woyke T."/>
            <person name="Wu D."/>
            <person name="Lang J.M."/>
            <person name="Eisen J.A."/>
            <person name="Cavanaugh C.M."/>
        </authorList>
    </citation>
    <scope>NUCLEOTIDE SEQUENCE [LARGE SCALE GENOMIC DNA]</scope>
    <source>
        <strain evidence="1 3">WH</strain>
    </source>
</reference>
<keyword evidence="3" id="KW-1185">Reference proteome</keyword>
<dbReference type="EMBL" id="JRAA01000001">
    <property type="protein sequence ID" value="KHF25664.1"/>
    <property type="molecule type" value="Genomic_DNA"/>
</dbReference>
<dbReference type="STRING" id="2340.JV46_18450"/>
<evidence type="ECO:0008006" key="5">
    <source>
        <dbReference type="Google" id="ProtNLM"/>
    </source>
</evidence>
<organism evidence="1 3">
    <name type="scientific">Solemya velum gill symbiont</name>
    <dbReference type="NCBI Taxonomy" id="2340"/>
    <lineage>
        <taxon>Bacteria</taxon>
        <taxon>Pseudomonadati</taxon>
        <taxon>Pseudomonadota</taxon>
        <taxon>Gammaproteobacteria</taxon>
        <taxon>sulfur-oxidizing symbionts</taxon>
    </lineage>
</organism>
<reference evidence="2 4" key="2">
    <citation type="submission" date="2016-11" db="EMBL/GenBank/DDBJ databases">
        <title>Mixed transmission modes and dynamic genome evolution in an obligate animal-bacterial symbiosis.</title>
        <authorList>
            <person name="Russell S.L."/>
            <person name="Corbett-Detig R.B."/>
            <person name="Cavanaugh C.M."/>
        </authorList>
    </citation>
    <scope>NUCLEOTIDE SEQUENCE [LARGE SCALE GENOMIC DNA]</scope>
    <source>
        <strain evidence="2">MA-KB16</strain>
    </source>
</reference>
<gene>
    <name evidence="2" type="ORF">BOV88_03585</name>
    <name evidence="1" type="ORF">JV46_18450</name>
</gene>
<dbReference type="Proteomes" id="UP000190962">
    <property type="component" value="Unassembled WGS sequence"/>
</dbReference>
<evidence type="ECO:0000313" key="1">
    <source>
        <dbReference type="EMBL" id="KHF25664.1"/>
    </source>
</evidence>
<dbReference type="RefSeq" id="WP_078458322.1">
    <property type="nucleotide sequence ID" value="NZ_MPNY01000003.1"/>
</dbReference>
<dbReference type="EMBL" id="MPNX01000003">
    <property type="protein sequence ID" value="OOY35734.1"/>
    <property type="molecule type" value="Genomic_DNA"/>
</dbReference>
<protein>
    <recommendedName>
        <fullName evidence="5">3'-5' exonuclease domain-containing protein</fullName>
    </recommendedName>
</protein>
<comment type="caution">
    <text evidence="1">The sequence shown here is derived from an EMBL/GenBank/DDBJ whole genome shotgun (WGS) entry which is preliminary data.</text>
</comment>
<sequence>MNMRFIYCQTLPDIDGARALYDLDESISDKQVAKIIFHHHTQEQGRDAAFLAPFQAMLSVVAMFEIRDFETRLVITDIADRSEMELLAAIAPRLDGQQALCWDDGHQLEALIKTRALVHAESLMDLQLQPVEEMLSLRPGDVGLVQMAGRLGITAHKTISDESAWDVYRKEGITPLVDRCRENLLATTLVGLRKMWLADLIDEDECDELSEACRVHANNYPGESRNK</sequence>
<evidence type="ECO:0000313" key="2">
    <source>
        <dbReference type="EMBL" id="OOY35734.1"/>
    </source>
</evidence>
<dbReference type="Proteomes" id="UP000030856">
    <property type="component" value="Unassembled WGS sequence"/>
</dbReference>
<proteinExistence type="predicted"/>
<accession>A0A0B0HCN2</accession>
<name>A0A0B0HCN2_SOVGS</name>